<dbReference type="EMBL" id="JARGDH010000005">
    <property type="protein sequence ID" value="KAL0268866.1"/>
    <property type="molecule type" value="Genomic_DNA"/>
</dbReference>
<dbReference type="Pfam" id="PF11629">
    <property type="entry name" value="Mst1_SARAH"/>
    <property type="match status" value="1"/>
</dbReference>
<dbReference type="AlphaFoldDB" id="A0AAW2HGZ5"/>
<dbReference type="EC" id="2.7.11.1" evidence="3"/>
<accession>A0AAW2HGZ5</accession>
<evidence type="ECO:0000256" key="3">
    <source>
        <dbReference type="ARBA" id="ARBA00012513"/>
    </source>
</evidence>
<keyword evidence="10 11" id="KW-0067">ATP-binding</keyword>
<feature type="region of interest" description="Disordered" evidence="12">
    <location>
        <begin position="302"/>
        <end position="325"/>
    </location>
</feature>
<dbReference type="PANTHER" id="PTHR48012:SF2">
    <property type="entry name" value="STERILE20-LIKE KINASE, ISOFORM B"/>
    <property type="match status" value="1"/>
</dbReference>
<keyword evidence="9" id="KW-0418">Kinase</keyword>
<evidence type="ECO:0000259" key="14">
    <source>
        <dbReference type="PROSITE" id="PS50951"/>
    </source>
</evidence>
<sequence>MYCVMSSKSELKKLSEESLTRQPEEVFDIICKLGEGSYGSVYKALHKESGQVLAIKQVPVDTDLQEIIKEISIMQQCDSPYVVKYYGSYFKNTDLWIVMEYCGAGSVSDIMRLRKKTLSEEEIATILSDTLKGLEYLHLRWKIHRDIKAGNILLNTEGHAKLADFGVAGQLTDTMAKRNTVIGTPFWMAPEVIQEIGYDCVADIWSLGITALEMAEGKPPYGDIHPMRAIFMIPTKPPPSFREPDRWSSEFIDFVTKCLVKNPEERATASQLLLHEFIGNAKPPTILGQMIAEAREIRENQNYRNNSVNASGNKAKQAEESDEDENVNKTLVNYIEEGTLVPSRGEAMDCGTLVPSVVDLGTMLINSDTEDESTMKRHDTGPGESGKKYRPLFLDHFDKKESMMATSAQTMTPNENYIHHHNEQNEAEAPVLTSTERQRLQNHLQIQLNQMNQGESQGLVQQQPIRIQQPNQPVKLQKSFVDGDLDFLKFLSYDDLQKRMASLDFEMEREIDELRRRYQTKRQPILDAIDQKRKRQQNF</sequence>
<dbReference type="SMART" id="SM00220">
    <property type="entry name" value="S_TKc"/>
    <property type="match status" value="1"/>
</dbReference>
<organism evidence="15">
    <name type="scientific">Menopon gallinae</name>
    <name type="common">poultry shaft louse</name>
    <dbReference type="NCBI Taxonomy" id="328185"/>
    <lineage>
        <taxon>Eukaryota</taxon>
        <taxon>Metazoa</taxon>
        <taxon>Ecdysozoa</taxon>
        <taxon>Arthropoda</taxon>
        <taxon>Hexapoda</taxon>
        <taxon>Insecta</taxon>
        <taxon>Pterygota</taxon>
        <taxon>Neoptera</taxon>
        <taxon>Paraneoptera</taxon>
        <taxon>Psocodea</taxon>
        <taxon>Troctomorpha</taxon>
        <taxon>Phthiraptera</taxon>
        <taxon>Amblycera</taxon>
        <taxon>Menoponidae</taxon>
        <taxon>Menopon</taxon>
    </lineage>
</organism>
<evidence type="ECO:0000256" key="8">
    <source>
        <dbReference type="ARBA" id="ARBA00022741"/>
    </source>
</evidence>
<dbReference type="Gene3D" id="4.10.170.10">
    <property type="entry name" value="p53-like tetramerisation domain"/>
    <property type="match status" value="1"/>
</dbReference>
<comment type="similarity">
    <text evidence="2">Belongs to the protein kinase superfamily. STE Ser/Thr protein kinase family. STE20 subfamily.</text>
</comment>
<dbReference type="GO" id="GO:0005829">
    <property type="term" value="C:cytosol"/>
    <property type="evidence" value="ECO:0007669"/>
    <property type="project" value="UniProtKB-ARBA"/>
</dbReference>
<dbReference type="GO" id="GO:0030707">
    <property type="term" value="P:follicle cell of egg chamber development"/>
    <property type="evidence" value="ECO:0007669"/>
    <property type="project" value="UniProtKB-ARBA"/>
</dbReference>
<evidence type="ECO:0000256" key="7">
    <source>
        <dbReference type="ARBA" id="ARBA00022679"/>
    </source>
</evidence>
<dbReference type="GO" id="GO:0051239">
    <property type="term" value="P:regulation of multicellular organismal process"/>
    <property type="evidence" value="ECO:0007669"/>
    <property type="project" value="UniProtKB-ARBA"/>
</dbReference>
<dbReference type="Pfam" id="PF00069">
    <property type="entry name" value="Pkinase"/>
    <property type="match status" value="1"/>
</dbReference>
<dbReference type="InterPro" id="IPR024205">
    <property type="entry name" value="Mst1_2_SARAH_domain"/>
</dbReference>
<feature type="region of interest" description="Disordered" evidence="12">
    <location>
        <begin position="370"/>
        <end position="390"/>
    </location>
</feature>
<dbReference type="FunFam" id="4.10.170.10:FF:000002">
    <property type="entry name" value="serine/threonine-protein kinase 3"/>
    <property type="match status" value="1"/>
</dbReference>
<feature type="compositionally biased region" description="Basic and acidic residues" evidence="12">
    <location>
        <begin position="373"/>
        <end position="390"/>
    </location>
</feature>
<comment type="caution">
    <text evidence="15">The sequence shown here is derived from an EMBL/GenBank/DDBJ whole genome shotgun (WGS) entry which is preliminary data.</text>
</comment>
<evidence type="ECO:0000256" key="10">
    <source>
        <dbReference type="ARBA" id="ARBA00022840"/>
    </source>
</evidence>
<evidence type="ECO:0000256" key="4">
    <source>
        <dbReference type="ARBA" id="ARBA00022490"/>
    </source>
</evidence>
<dbReference type="InterPro" id="IPR000719">
    <property type="entry name" value="Prot_kinase_dom"/>
</dbReference>
<proteinExistence type="inferred from homology"/>
<comment type="subcellular location">
    <subcellularLocation>
        <location evidence="1">Cytoplasm</location>
    </subcellularLocation>
</comment>
<dbReference type="InterPro" id="IPR011524">
    <property type="entry name" value="SARAH_dom"/>
</dbReference>
<evidence type="ECO:0000256" key="11">
    <source>
        <dbReference type="PROSITE-ProRule" id="PRU10141"/>
    </source>
</evidence>
<evidence type="ECO:0000313" key="15">
    <source>
        <dbReference type="EMBL" id="KAL0268866.1"/>
    </source>
</evidence>
<keyword evidence="8 11" id="KW-0547">Nucleotide-binding</keyword>
<evidence type="ECO:0000256" key="12">
    <source>
        <dbReference type="SAM" id="MobiDB-lite"/>
    </source>
</evidence>
<dbReference type="GO" id="GO:0004674">
    <property type="term" value="F:protein serine/threonine kinase activity"/>
    <property type="evidence" value="ECO:0007669"/>
    <property type="project" value="UniProtKB-KW"/>
</dbReference>
<feature type="domain" description="SARAH" evidence="14">
    <location>
        <begin position="485"/>
        <end position="532"/>
    </location>
</feature>
<feature type="compositionally biased region" description="Polar residues" evidence="12">
    <location>
        <begin position="302"/>
        <end position="314"/>
    </location>
</feature>
<dbReference type="Gene3D" id="1.10.510.10">
    <property type="entry name" value="Transferase(Phosphotransferase) domain 1"/>
    <property type="match status" value="1"/>
</dbReference>
<name>A0AAW2HGZ5_9NEOP</name>
<dbReference type="PANTHER" id="PTHR48012">
    <property type="entry name" value="STERILE20-LIKE KINASE, ISOFORM B-RELATED"/>
    <property type="match status" value="1"/>
</dbReference>
<reference evidence="15" key="1">
    <citation type="journal article" date="2024" name="Gigascience">
        <title>Chromosome-level genome of the poultry shaft louse Menopon gallinae provides insight into the host-switching and adaptive evolution of parasitic lice.</title>
        <authorList>
            <person name="Xu Y."/>
            <person name="Ma L."/>
            <person name="Liu S."/>
            <person name="Liang Y."/>
            <person name="Liu Q."/>
            <person name="He Z."/>
            <person name="Tian L."/>
            <person name="Duan Y."/>
            <person name="Cai W."/>
            <person name="Li H."/>
            <person name="Song F."/>
        </authorList>
    </citation>
    <scope>NUCLEOTIDE SEQUENCE</scope>
    <source>
        <strain evidence="15">Cailab_2023a</strain>
    </source>
</reference>
<dbReference type="PROSITE" id="PS50951">
    <property type="entry name" value="SARAH"/>
    <property type="match status" value="1"/>
</dbReference>
<evidence type="ECO:0000256" key="6">
    <source>
        <dbReference type="ARBA" id="ARBA00022553"/>
    </source>
</evidence>
<keyword evidence="7" id="KW-0808">Transferase</keyword>
<feature type="domain" description="Protein kinase" evidence="13">
    <location>
        <begin position="27"/>
        <end position="278"/>
    </location>
</feature>
<gene>
    <name evidence="15" type="ORF">PYX00_010667</name>
</gene>
<dbReference type="FunFam" id="1.10.510.10:FF:000075">
    <property type="entry name" value="Serine/threonine-protein kinase 3"/>
    <property type="match status" value="1"/>
</dbReference>
<dbReference type="InterPro" id="IPR050629">
    <property type="entry name" value="STE20/SPS1-PAK"/>
</dbReference>
<dbReference type="GO" id="GO:0007165">
    <property type="term" value="P:signal transduction"/>
    <property type="evidence" value="ECO:0007669"/>
    <property type="project" value="InterPro"/>
</dbReference>
<dbReference type="GO" id="GO:0043068">
    <property type="term" value="P:positive regulation of programmed cell death"/>
    <property type="evidence" value="ECO:0007669"/>
    <property type="project" value="UniProtKB-ARBA"/>
</dbReference>
<dbReference type="FunFam" id="3.30.200.20:FF:000040">
    <property type="entry name" value="Dual specificity mitogen-activated protein kinase kinase"/>
    <property type="match status" value="1"/>
</dbReference>
<keyword evidence="5" id="KW-0723">Serine/threonine-protein kinase</keyword>
<dbReference type="GO" id="GO:0005524">
    <property type="term" value="F:ATP binding"/>
    <property type="evidence" value="ECO:0007669"/>
    <property type="project" value="UniProtKB-UniRule"/>
</dbReference>
<evidence type="ECO:0000256" key="5">
    <source>
        <dbReference type="ARBA" id="ARBA00022527"/>
    </source>
</evidence>
<dbReference type="SUPFAM" id="SSF56112">
    <property type="entry name" value="Protein kinase-like (PK-like)"/>
    <property type="match status" value="1"/>
</dbReference>
<dbReference type="PROSITE" id="PS00107">
    <property type="entry name" value="PROTEIN_KINASE_ATP"/>
    <property type="match status" value="1"/>
</dbReference>
<dbReference type="InterPro" id="IPR011009">
    <property type="entry name" value="Kinase-like_dom_sf"/>
</dbReference>
<dbReference type="CDD" id="cd21889">
    <property type="entry name" value="SARAH_Hpo"/>
    <property type="match status" value="1"/>
</dbReference>
<protein>
    <recommendedName>
        <fullName evidence="3">non-specific serine/threonine protein kinase</fullName>
        <ecNumber evidence="3">2.7.11.1</ecNumber>
    </recommendedName>
</protein>
<keyword evidence="6" id="KW-0597">Phosphoprotein</keyword>
<dbReference type="PROSITE" id="PS50011">
    <property type="entry name" value="PROTEIN_KINASE_DOM"/>
    <property type="match status" value="1"/>
</dbReference>
<dbReference type="GO" id="GO:0051262">
    <property type="term" value="P:protein tetramerization"/>
    <property type="evidence" value="ECO:0007669"/>
    <property type="project" value="InterPro"/>
</dbReference>
<dbReference type="GO" id="GO:0010508">
    <property type="term" value="P:positive regulation of autophagy"/>
    <property type="evidence" value="ECO:0007669"/>
    <property type="project" value="UniProtKB-ARBA"/>
</dbReference>
<keyword evidence="4" id="KW-0963">Cytoplasm</keyword>
<evidence type="ECO:0000256" key="1">
    <source>
        <dbReference type="ARBA" id="ARBA00004496"/>
    </source>
</evidence>
<dbReference type="CDD" id="cd06612">
    <property type="entry name" value="STKc_MST1_2"/>
    <property type="match status" value="1"/>
</dbReference>
<dbReference type="InterPro" id="IPR017441">
    <property type="entry name" value="Protein_kinase_ATP_BS"/>
</dbReference>
<feature type="binding site" evidence="11">
    <location>
        <position position="56"/>
    </location>
    <ligand>
        <name>ATP</name>
        <dbReference type="ChEBI" id="CHEBI:30616"/>
    </ligand>
</feature>
<evidence type="ECO:0000256" key="2">
    <source>
        <dbReference type="ARBA" id="ARBA00008874"/>
    </source>
</evidence>
<evidence type="ECO:0000259" key="13">
    <source>
        <dbReference type="PROSITE" id="PS50011"/>
    </source>
</evidence>
<evidence type="ECO:0000256" key="9">
    <source>
        <dbReference type="ARBA" id="ARBA00022777"/>
    </source>
</evidence>
<dbReference type="GO" id="GO:0016477">
    <property type="term" value="P:cell migration"/>
    <property type="evidence" value="ECO:0007669"/>
    <property type="project" value="UniProtKB-ARBA"/>
</dbReference>
<dbReference type="InterPro" id="IPR036674">
    <property type="entry name" value="p53_tetramer_sf"/>
</dbReference>